<dbReference type="EMBL" id="MN033868">
    <property type="protein sequence ID" value="QDH88131.1"/>
    <property type="molecule type" value="Genomic_RNA"/>
</dbReference>
<evidence type="ECO:0008006" key="2">
    <source>
        <dbReference type="Google" id="ProtNLM"/>
    </source>
</evidence>
<protein>
    <recommendedName>
        <fullName evidence="2">Maturation</fullName>
    </recommendedName>
</protein>
<name>A0A514D3D6_9VIRU</name>
<evidence type="ECO:0000313" key="1">
    <source>
        <dbReference type="EMBL" id="QDH88131.1"/>
    </source>
</evidence>
<gene>
    <name evidence="1" type="ORF">H1Bulk30271_000003</name>
</gene>
<sequence length="398" mass="43321">MARVVRTRSGSASLGSGTAKLYLNNNTTPSSTTTRNWSRVRSITDFHGRPISDGPLNSNQYKGNVPSLFGKAVHSSFSATHTDYENFSSAGIPSAMDLVSVIPAPSGWMLDLVAGTNPSRPVLNIPELVEDLADLPKAIRNLGNLIAHPGSKANPKGFAGEYLGVQFGWIPLIEDLTKLLDFQKYAIKRAKELDQLYSGKGLRRRLKFLDDTTEQQFSTTYTLSGGASIVFKTSLKVKREQWATIHWWPTTPPPYHPGDESNHAFVRRLILGFTPEGFANGLWKVIPWTWLIGWFSNVGKYTLAHSFTVPATHGVGCFMSKAEATLASGEVIPVAITGSFQVEGKGTATYTIKTRAVSSSVTVGANVPYLDTFRLSILGALWVQGTFGKVLSKVANLV</sequence>
<organism evidence="1">
    <name type="scientific">Leviviridae sp</name>
    <dbReference type="NCBI Taxonomy" id="2027243"/>
    <lineage>
        <taxon>Viruses</taxon>
        <taxon>Riboviria</taxon>
        <taxon>Orthornavirae</taxon>
        <taxon>Lenarviricota</taxon>
        <taxon>Leviviricetes</taxon>
        <taxon>Norzivirales</taxon>
        <taxon>Fiersviridae</taxon>
    </lineage>
</organism>
<proteinExistence type="predicted"/>
<accession>A0A514D3D6</accession>
<reference evidence="1" key="1">
    <citation type="submission" date="2019-05" db="EMBL/GenBank/DDBJ databases">
        <title>Metatranscriptomic reconstruction reveals RNA viruses with the potential to shape carbon cycling in soil.</title>
        <authorList>
            <person name="Starr E.P."/>
            <person name="Nuccio E."/>
            <person name="Pett-Ridge J."/>
            <person name="Banfield J.F."/>
            <person name="Firestone M.K."/>
        </authorList>
    </citation>
    <scope>NUCLEOTIDE SEQUENCE</scope>
    <source>
        <strain evidence="1">H1_Bulk_30_scaffold_271</strain>
    </source>
</reference>